<evidence type="ECO:0000256" key="5">
    <source>
        <dbReference type="ARBA" id="ARBA00022840"/>
    </source>
</evidence>
<keyword evidence="7" id="KW-0472">Membrane</keyword>
<dbReference type="PANTHER" id="PTHR43875">
    <property type="entry name" value="MALTODEXTRIN IMPORT ATP-BINDING PROTEIN MSMX"/>
    <property type="match status" value="1"/>
</dbReference>
<comment type="similarity">
    <text evidence="1">Belongs to the ABC transporter superfamily.</text>
</comment>
<dbReference type="InterPro" id="IPR012340">
    <property type="entry name" value="NA-bd_OB-fold"/>
</dbReference>
<name>A0ABU0JG54_9HYPH</name>
<dbReference type="InterPro" id="IPR015855">
    <property type="entry name" value="ABC_transpr_MalK-like"/>
</dbReference>
<dbReference type="Pfam" id="PF08402">
    <property type="entry name" value="TOBE_2"/>
    <property type="match status" value="1"/>
</dbReference>
<proteinExistence type="inferred from homology"/>
<dbReference type="GO" id="GO:0005524">
    <property type="term" value="F:ATP binding"/>
    <property type="evidence" value="ECO:0007669"/>
    <property type="project" value="UniProtKB-KW"/>
</dbReference>
<dbReference type="Gene3D" id="2.40.50.100">
    <property type="match status" value="1"/>
</dbReference>
<sequence>MSAVTYERVGKSFGGFIALHSLDIALPDRTFLALLGPSGCGKTTALRILAGLDMPTSGRVLIGSRDVTRLQPRDRDVAMVFQSYALYPHMTIADNIGYPLWIRKMPATERALRIREVAAALEIDRLLERHPRQLSGGQRQRVALARAIVRDPAAFLMDEPLSNLDARLRLTMRGEIKRLCQRLGATTLYVTHDQAEALTMADLVAVMQGGLLQQVAPPDEIYERPANRFVAGFVGNPPMNVLRAIVGEDGLQVGGVRLGLDEARRQACLDAGAVEIGLRPEDLGIVEPGTPGALAGEVYVVEPMGNETLVDVRVRGERLAVRAGRGFTARIGAGVGLAFDPANACFFDKTGFTVVHRVNNKRG</sequence>
<feature type="domain" description="ABC transporter" evidence="8">
    <location>
        <begin position="4"/>
        <end position="234"/>
    </location>
</feature>
<dbReference type="Proteomes" id="UP001242480">
    <property type="component" value="Unassembled WGS sequence"/>
</dbReference>
<keyword evidence="2" id="KW-0813">Transport</keyword>
<dbReference type="InterPro" id="IPR013611">
    <property type="entry name" value="Transp-assoc_OB_typ2"/>
</dbReference>
<accession>A0ABU0JG54</accession>
<dbReference type="RefSeq" id="WP_307281303.1">
    <property type="nucleotide sequence ID" value="NZ_JAUSVX010000015.1"/>
</dbReference>
<dbReference type="Gene3D" id="3.40.50.300">
    <property type="entry name" value="P-loop containing nucleotide triphosphate hydrolases"/>
    <property type="match status" value="1"/>
</dbReference>
<evidence type="ECO:0000256" key="3">
    <source>
        <dbReference type="ARBA" id="ARBA00022475"/>
    </source>
</evidence>
<evidence type="ECO:0000256" key="6">
    <source>
        <dbReference type="ARBA" id="ARBA00022967"/>
    </source>
</evidence>
<evidence type="ECO:0000256" key="4">
    <source>
        <dbReference type="ARBA" id="ARBA00022741"/>
    </source>
</evidence>
<comment type="caution">
    <text evidence="9">The sequence shown here is derived from an EMBL/GenBank/DDBJ whole genome shotgun (WGS) entry which is preliminary data.</text>
</comment>
<gene>
    <name evidence="9" type="ORF">QO011_006304</name>
</gene>
<dbReference type="EMBL" id="JAUSVX010000015">
    <property type="protein sequence ID" value="MDQ0473270.1"/>
    <property type="molecule type" value="Genomic_DNA"/>
</dbReference>
<keyword evidence="10" id="KW-1185">Reference proteome</keyword>
<keyword evidence="6" id="KW-1278">Translocase</keyword>
<dbReference type="InterPro" id="IPR027417">
    <property type="entry name" value="P-loop_NTPase"/>
</dbReference>
<dbReference type="SUPFAM" id="SSF52540">
    <property type="entry name" value="P-loop containing nucleoside triphosphate hydrolases"/>
    <property type="match status" value="1"/>
</dbReference>
<evidence type="ECO:0000259" key="8">
    <source>
        <dbReference type="PROSITE" id="PS50893"/>
    </source>
</evidence>
<dbReference type="InterPro" id="IPR003439">
    <property type="entry name" value="ABC_transporter-like_ATP-bd"/>
</dbReference>
<dbReference type="PANTHER" id="PTHR43875:SF15">
    <property type="entry name" value="TREHALOSE IMPORT ATP-BINDING PROTEIN SUGC"/>
    <property type="match status" value="1"/>
</dbReference>
<keyword evidence="3" id="KW-1003">Cell membrane</keyword>
<keyword evidence="9" id="KW-0762">Sugar transport</keyword>
<dbReference type="InterPro" id="IPR008995">
    <property type="entry name" value="Mo/tungstate-bd_C_term_dom"/>
</dbReference>
<dbReference type="InterPro" id="IPR003593">
    <property type="entry name" value="AAA+_ATPase"/>
</dbReference>
<dbReference type="SMART" id="SM00382">
    <property type="entry name" value="AAA"/>
    <property type="match status" value="1"/>
</dbReference>
<dbReference type="Pfam" id="PF00005">
    <property type="entry name" value="ABC_tran"/>
    <property type="match status" value="1"/>
</dbReference>
<evidence type="ECO:0000256" key="2">
    <source>
        <dbReference type="ARBA" id="ARBA00022448"/>
    </source>
</evidence>
<dbReference type="Gene3D" id="2.40.50.140">
    <property type="entry name" value="Nucleic acid-binding proteins"/>
    <property type="match status" value="1"/>
</dbReference>
<protein>
    <submittedName>
        <fullName evidence="9">Multiple sugar transport system ATP-binding protein</fullName>
    </submittedName>
</protein>
<keyword evidence="4" id="KW-0547">Nucleotide-binding</keyword>
<keyword evidence="5 9" id="KW-0067">ATP-binding</keyword>
<dbReference type="InterPro" id="IPR017871">
    <property type="entry name" value="ABC_transporter-like_CS"/>
</dbReference>
<evidence type="ECO:0000256" key="1">
    <source>
        <dbReference type="ARBA" id="ARBA00005417"/>
    </source>
</evidence>
<organism evidence="9 10">
    <name type="scientific">Labrys wisconsinensis</name>
    <dbReference type="NCBI Taxonomy" id="425677"/>
    <lineage>
        <taxon>Bacteria</taxon>
        <taxon>Pseudomonadati</taxon>
        <taxon>Pseudomonadota</taxon>
        <taxon>Alphaproteobacteria</taxon>
        <taxon>Hyphomicrobiales</taxon>
        <taxon>Xanthobacteraceae</taxon>
        <taxon>Labrys</taxon>
    </lineage>
</organism>
<dbReference type="InterPro" id="IPR047641">
    <property type="entry name" value="ABC_transpr_MalK/UgpC-like"/>
</dbReference>
<dbReference type="PROSITE" id="PS00211">
    <property type="entry name" value="ABC_TRANSPORTER_1"/>
    <property type="match status" value="1"/>
</dbReference>
<evidence type="ECO:0000313" key="10">
    <source>
        <dbReference type="Proteomes" id="UP001242480"/>
    </source>
</evidence>
<reference evidence="9 10" key="1">
    <citation type="submission" date="2023-07" db="EMBL/GenBank/DDBJ databases">
        <title>Genomic Encyclopedia of Type Strains, Phase IV (KMG-IV): sequencing the most valuable type-strain genomes for metagenomic binning, comparative biology and taxonomic classification.</title>
        <authorList>
            <person name="Goeker M."/>
        </authorList>
    </citation>
    <scope>NUCLEOTIDE SEQUENCE [LARGE SCALE GENOMIC DNA]</scope>
    <source>
        <strain evidence="9 10">DSM 19619</strain>
    </source>
</reference>
<evidence type="ECO:0000313" key="9">
    <source>
        <dbReference type="EMBL" id="MDQ0473270.1"/>
    </source>
</evidence>
<dbReference type="CDD" id="cd03301">
    <property type="entry name" value="ABC_MalK_N"/>
    <property type="match status" value="1"/>
</dbReference>
<dbReference type="PROSITE" id="PS50893">
    <property type="entry name" value="ABC_TRANSPORTER_2"/>
    <property type="match status" value="1"/>
</dbReference>
<dbReference type="SUPFAM" id="SSF50331">
    <property type="entry name" value="MOP-like"/>
    <property type="match status" value="1"/>
</dbReference>
<evidence type="ECO:0000256" key="7">
    <source>
        <dbReference type="ARBA" id="ARBA00023136"/>
    </source>
</evidence>